<feature type="transmembrane region" description="Helical" evidence="1">
    <location>
        <begin position="319"/>
        <end position="343"/>
    </location>
</feature>
<gene>
    <name evidence="3" type="ORF">MHY01S_29580</name>
</gene>
<dbReference type="PANTHER" id="PTHR35342">
    <property type="entry name" value="TRICARBOXYLIC TRANSPORT PROTEIN"/>
    <property type="match status" value="1"/>
</dbReference>
<feature type="transmembrane region" description="Helical" evidence="1">
    <location>
        <begin position="261"/>
        <end position="282"/>
    </location>
</feature>
<keyword evidence="1" id="KW-1133">Transmembrane helix</keyword>
<sequence>MDILQALLNGFGVAFQPLNLFLVVLGCLVGTLIGVLPGIGPISGVALLVPLTFALKMPPESALILLAGIYYGAMYGGSTTSILLNIPGETSSVVTALDGNKLAKQGRAGPALAMAAWGSFIAGTLSVVGLMTLGPLLAQWAIRFGPAEYFALMVFGFSTLSALAGKNMFKALIATGFGLMLATVGQDPQSGISRYTFGLLQLEDGMDFLVVAIGLFAVSEVLMLLEEKTPGAMRAQVGRIYLSLRDFMASLLTILRSSVLGFLIGVLPGAGASIASFVAYTTEKRLLGARARFGEGDLRGVAAPESANNAAAGGAMIPLLTLGLPGSGTTAIMLGALISLGVTPGPQMFQKNPEVVWGLIASMYVGNAVLLLLNLPLVGLFVRLLAVPAWFLIPAVLAISFIGVYAVNNNPFDLLLMAAFGLVGYLMRKLEFPLAPVLLGLVLGYLMEINLRRAMTISNGDVGYLFSSPIAVALWVLAALSLFAPVIIARFRKQGLGQGDEEL</sequence>
<feature type="domain" description="DUF112" evidence="2">
    <location>
        <begin position="20"/>
        <end position="439"/>
    </location>
</feature>
<feature type="transmembrane region" description="Helical" evidence="1">
    <location>
        <begin position="63"/>
        <end position="84"/>
    </location>
</feature>
<proteinExistence type="predicted"/>
<reference evidence="3 4" key="1">
    <citation type="submission" date="2019-07" db="EMBL/GenBank/DDBJ databases">
        <title>Whole genome shotgun sequence of Meiothermus hypogaeus NBRC 106114.</title>
        <authorList>
            <person name="Hosoyama A."/>
            <person name="Uohara A."/>
            <person name="Ohji S."/>
            <person name="Ichikawa N."/>
        </authorList>
    </citation>
    <scope>NUCLEOTIDE SEQUENCE [LARGE SCALE GENOMIC DNA]</scope>
    <source>
        <strain evidence="3 4">NBRC 106114</strain>
    </source>
</reference>
<name>A0A511R789_9DEIN</name>
<feature type="transmembrane region" description="Helical" evidence="1">
    <location>
        <begin position="434"/>
        <end position="451"/>
    </location>
</feature>
<feature type="transmembrane region" description="Helical" evidence="1">
    <location>
        <begin position="463"/>
        <end position="488"/>
    </location>
</feature>
<organism evidence="3 4">
    <name type="scientific">Meiothermus hypogaeus NBRC 106114</name>
    <dbReference type="NCBI Taxonomy" id="1227553"/>
    <lineage>
        <taxon>Bacteria</taxon>
        <taxon>Thermotogati</taxon>
        <taxon>Deinococcota</taxon>
        <taxon>Deinococci</taxon>
        <taxon>Thermales</taxon>
        <taxon>Thermaceae</taxon>
        <taxon>Meiothermus</taxon>
    </lineage>
</organism>
<dbReference type="Pfam" id="PF01970">
    <property type="entry name" value="TctA"/>
    <property type="match status" value="1"/>
</dbReference>
<dbReference type="RefSeq" id="WP_119341956.1">
    <property type="nucleotide sequence ID" value="NZ_BJXL01000131.1"/>
</dbReference>
<keyword evidence="1" id="KW-0812">Transmembrane</keyword>
<protein>
    <recommendedName>
        <fullName evidence="2">DUF112 domain-containing protein</fullName>
    </recommendedName>
</protein>
<dbReference type="OrthoDB" id="9781349at2"/>
<evidence type="ECO:0000259" key="2">
    <source>
        <dbReference type="Pfam" id="PF01970"/>
    </source>
</evidence>
<evidence type="ECO:0000313" key="3">
    <source>
        <dbReference type="EMBL" id="GEM84792.1"/>
    </source>
</evidence>
<accession>A0A511R789</accession>
<dbReference type="InterPro" id="IPR002823">
    <property type="entry name" value="DUF112_TM"/>
</dbReference>
<feature type="transmembrane region" description="Helical" evidence="1">
    <location>
        <begin position="114"/>
        <end position="137"/>
    </location>
</feature>
<evidence type="ECO:0000313" key="4">
    <source>
        <dbReference type="Proteomes" id="UP000321197"/>
    </source>
</evidence>
<dbReference type="PANTHER" id="PTHR35342:SF5">
    <property type="entry name" value="TRICARBOXYLIC TRANSPORT PROTEIN"/>
    <property type="match status" value="1"/>
</dbReference>
<feature type="transmembrane region" description="Helical" evidence="1">
    <location>
        <begin position="208"/>
        <end position="225"/>
    </location>
</feature>
<feature type="transmembrane region" description="Helical" evidence="1">
    <location>
        <begin position="355"/>
        <end position="373"/>
    </location>
</feature>
<keyword evidence="1" id="KW-0472">Membrane</keyword>
<dbReference type="Proteomes" id="UP000321197">
    <property type="component" value="Unassembled WGS sequence"/>
</dbReference>
<dbReference type="AlphaFoldDB" id="A0A511R789"/>
<feature type="transmembrane region" description="Helical" evidence="1">
    <location>
        <begin position="20"/>
        <end position="51"/>
    </location>
</feature>
<comment type="caution">
    <text evidence="3">The sequence shown here is derived from an EMBL/GenBank/DDBJ whole genome shotgun (WGS) entry which is preliminary data.</text>
</comment>
<feature type="transmembrane region" description="Helical" evidence="1">
    <location>
        <begin position="149"/>
        <end position="169"/>
    </location>
</feature>
<evidence type="ECO:0000256" key="1">
    <source>
        <dbReference type="SAM" id="Phobius"/>
    </source>
</evidence>
<dbReference type="EMBL" id="BJXL01000131">
    <property type="protein sequence ID" value="GEM84792.1"/>
    <property type="molecule type" value="Genomic_DNA"/>
</dbReference>
<feature type="transmembrane region" description="Helical" evidence="1">
    <location>
        <begin position="380"/>
        <end position="405"/>
    </location>
</feature>